<comment type="similarity">
    <text evidence="1">Belongs to the NECAP family.</text>
</comment>
<keyword evidence="3" id="KW-0472">Membrane</keyword>
<dbReference type="SUPFAM" id="SSF50729">
    <property type="entry name" value="PH domain-like"/>
    <property type="match status" value="2"/>
</dbReference>
<feature type="transmembrane region" description="Helical" evidence="3">
    <location>
        <begin position="6"/>
        <end position="26"/>
    </location>
</feature>
<dbReference type="PANTHER" id="PTHR12847:SF9">
    <property type="entry name" value="NECAP-LIKE PROTEIN CG9132"/>
    <property type="match status" value="1"/>
</dbReference>
<evidence type="ECO:0000256" key="2">
    <source>
        <dbReference type="SAM" id="MobiDB-lite"/>
    </source>
</evidence>
<sequence>FVRWVFSVLTCVTKFWFWNLLVEFFLHSRKFPSVKLCCVRERMETYESILLVKPEVFVYKIPPRTSNRGYRAADWNLQEPTWTGRMRLVSKGTAISMKLEDKTSGALFANCPIETYPGVAVEAVTDSSRYFVIRIQDDNGRYWVFYLIPGQALGGFSVIFRATGRSAFIGLGFGDRSDSFDLNVALQDHFKWVKNQEQIEKEKEAPRQELDLGFKEGETIKINMKITKKDGSESSSRTGKAKGASGVGILPPPPGVASKIAPPPGQPKVSPAASPSHRPAGQTEWGDFTSAGSQQAPQQPQQANSNWVQF</sequence>
<reference evidence="5" key="1">
    <citation type="submission" date="2022-08" db="UniProtKB">
        <authorList>
            <consortium name="EnsemblMetazoa"/>
        </authorList>
    </citation>
    <scope>IDENTIFICATION</scope>
    <source>
        <strain evidence="5">Israel</strain>
    </source>
</reference>
<feature type="compositionally biased region" description="Pro residues" evidence="2">
    <location>
        <begin position="250"/>
        <end position="266"/>
    </location>
</feature>
<name>A0A1B0DNM5_PHLPP</name>
<feature type="domain" description="NECAP PHear" evidence="4">
    <location>
        <begin position="46"/>
        <end position="142"/>
    </location>
</feature>
<evidence type="ECO:0000256" key="1">
    <source>
        <dbReference type="ARBA" id="ARBA00007736"/>
    </source>
</evidence>
<evidence type="ECO:0000313" key="6">
    <source>
        <dbReference type="Proteomes" id="UP000092462"/>
    </source>
</evidence>
<dbReference type="InterPro" id="IPR011993">
    <property type="entry name" value="PH-like_dom_sf"/>
</dbReference>
<accession>A0A1B0DNM5</accession>
<feature type="compositionally biased region" description="Low complexity" evidence="2">
    <location>
        <begin position="293"/>
        <end position="310"/>
    </location>
</feature>
<dbReference type="InterPro" id="IPR012466">
    <property type="entry name" value="NECAP_PHear"/>
</dbReference>
<evidence type="ECO:0000313" key="5">
    <source>
        <dbReference type="EnsemblMetazoa" id="PPAI010070-PA"/>
    </source>
</evidence>
<dbReference type="GO" id="GO:0006897">
    <property type="term" value="P:endocytosis"/>
    <property type="evidence" value="ECO:0007669"/>
    <property type="project" value="InterPro"/>
</dbReference>
<dbReference type="AlphaFoldDB" id="A0A1B0DNM5"/>
<dbReference type="VEuPathDB" id="VectorBase:PPAPM1_003042"/>
<dbReference type="GO" id="GO:0030125">
    <property type="term" value="C:clathrin vesicle coat"/>
    <property type="evidence" value="ECO:0007669"/>
    <property type="project" value="TreeGrafter"/>
</dbReference>
<dbReference type="Gene3D" id="2.30.29.30">
    <property type="entry name" value="Pleckstrin-homology domain (PH domain)/Phosphotyrosine-binding domain (PTB)"/>
    <property type="match status" value="1"/>
</dbReference>
<dbReference type="CDD" id="cd13228">
    <property type="entry name" value="PHear_NECAP"/>
    <property type="match status" value="1"/>
</dbReference>
<dbReference type="VEuPathDB" id="VectorBase:PPAI010070"/>
<evidence type="ECO:0000259" key="4">
    <source>
        <dbReference type="Pfam" id="PF07933"/>
    </source>
</evidence>
<feature type="region of interest" description="Disordered" evidence="2">
    <location>
        <begin position="225"/>
        <end position="310"/>
    </location>
</feature>
<dbReference type="Pfam" id="PF07933">
    <property type="entry name" value="DUF1681"/>
    <property type="match status" value="2"/>
</dbReference>
<dbReference type="Proteomes" id="UP000092462">
    <property type="component" value="Unassembled WGS sequence"/>
</dbReference>
<proteinExistence type="inferred from homology"/>
<organism evidence="5 6">
    <name type="scientific">Phlebotomus papatasi</name>
    <name type="common">Sandfly</name>
    <dbReference type="NCBI Taxonomy" id="29031"/>
    <lineage>
        <taxon>Eukaryota</taxon>
        <taxon>Metazoa</taxon>
        <taxon>Ecdysozoa</taxon>
        <taxon>Arthropoda</taxon>
        <taxon>Hexapoda</taxon>
        <taxon>Insecta</taxon>
        <taxon>Pterygota</taxon>
        <taxon>Neoptera</taxon>
        <taxon>Endopterygota</taxon>
        <taxon>Diptera</taxon>
        <taxon>Nematocera</taxon>
        <taxon>Psychodoidea</taxon>
        <taxon>Psychodidae</taxon>
        <taxon>Phlebotomus</taxon>
        <taxon>Phlebotomus</taxon>
    </lineage>
</organism>
<dbReference type="EMBL" id="AJVK01001445">
    <property type="status" value="NOT_ANNOTATED_CDS"/>
    <property type="molecule type" value="Genomic_DNA"/>
</dbReference>
<keyword evidence="3" id="KW-1133">Transmembrane helix</keyword>
<feature type="domain" description="NECAP PHear" evidence="4">
    <location>
        <begin position="162"/>
        <end position="225"/>
    </location>
</feature>
<dbReference type="EnsemblMetazoa" id="PPAI010070-RA">
    <property type="protein sequence ID" value="PPAI010070-PA"/>
    <property type="gene ID" value="PPAI010070"/>
</dbReference>
<dbReference type="PANTHER" id="PTHR12847">
    <property type="entry name" value="ATP-BINDING CASSETTE ABC TRANSPORTER-RELATED"/>
    <property type="match status" value="1"/>
</dbReference>
<protein>
    <recommendedName>
        <fullName evidence="4">NECAP PHear domain-containing protein</fullName>
    </recommendedName>
</protein>
<evidence type="ECO:0000256" key="3">
    <source>
        <dbReference type="SAM" id="Phobius"/>
    </source>
</evidence>
<keyword evidence="3" id="KW-0812">Transmembrane</keyword>
<keyword evidence="6" id="KW-1185">Reference proteome</keyword>